<dbReference type="InterPro" id="IPR029063">
    <property type="entry name" value="SAM-dependent_MTases_sf"/>
</dbReference>
<accession>A0A191ZSZ9</accession>
<protein>
    <submittedName>
        <fullName evidence="4">16S rRNA (Guanine(966)-N(2))-methyltransferase RsmD</fullName>
    </submittedName>
</protein>
<proteinExistence type="predicted"/>
<evidence type="ECO:0000256" key="1">
    <source>
        <dbReference type="ARBA" id="ARBA00022603"/>
    </source>
</evidence>
<keyword evidence="5" id="KW-1185">Reference proteome</keyword>
<dbReference type="CDD" id="cd02440">
    <property type="entry name" value="AdoMet_MTases"/>
    <property type="match status" value="1"/>
</dbReference>
<feature type="region of interest" description="Disordered" evidence="3">
    <location>
        <begin position="1"/>
        <end position="24"/>
    </location>
</feature>
<evidence type="ECO:0000256" key="3">
    <source>
        <dbReference type="SAM" id="MobiDB-lite"/>
    </source>
</evidence>
<reference evidence="5" key="1">
    <citation type="submission" date="2016-06" db="EMBL/GenBank/DDBJ databases">
        <authorList>
            <person name="Xu Y."/>
            <person name="Nagy A."/>
            <person name="Yan X."/>
            <person name="Kim S.W."/>
            <person name="Haley B."/>
            <person name="Liu N.T."/>
            <person name="Nou X."/>
        </authorList>
    </citation>
    <scope>NUCLEOTIDE SEQUENCE [LARGE SCALE GENOMIC DNA]</scope>
    <source>
        <strain evidence="5">ATCC 49129</strain>
    </source>
</reference>
<dbReference type="Pfam" id="PF03602">
    <property type="entry name" value="Cons_hypoth95"/>
    <property type="match status" value="1"/>
</dbReference>
<dbReference type="STRING" id="190721.ACS15_0352"/>
<evidence type="ECO:0000313" key="5">
    <source>
        <dbReference type="Proteomes" id="UP000078572"/>
    </source>
</evidence>
<dbReference type="RefSeq" id="WP_064801470.1">
    <property type="nucleotide sequence ID" value="NZ_CP016022.1"/>
</dbReference>
<dbReference type="OrthoDB" id="9803017at2"/>
<sequence>MASRSSNSKAPKAKTATSHARAPQQVRIIGGQYKRTPLPVVDADGLRPTSDRVRETVFNWLGQDLTGWRCADLFAGTGALGLEAASRGAAHVTLVENHAPAVRALHAIRDKLDARMVDIVSGDAFTWLARQADGAFDAVFIDPPFAQDWSLRALEAAIRVVKPGGVIYLEAPQPLVDVSTDSQSTEAAAGIPLPADVALHKHLRAGAVHAHLLLRKKG</sequence>
<keyword evidence="2 4" id="KW-0808">Transferase</keyword>
<dbReference type="GO" id="GO:0031167">
    <property type="term" value="P:rRNA methylation"/>
    <property type="evidence" value="ECO:0007669"/>
    <property type="project" value="InterPro"/>
</dbReference>
<dbReference type="PROSITE" id="PS00092">
    <property type="entry name" value="N6_MTASE"/>
    <property type="match status" value="1"/>
</dbReference>
<dbReference type="InterPro" id="IPR004398">
    <property type="entry name" value="RNA_MeTrfase_RsmD"/>
</dbReference>
<dbReference type="InterPro" id="IPR002052">
    <property type="entry name" value="DNA_methylase_N6_adenine_CS"/>
</dbReference>
<dbReference type="Proteomes" id="UP000078572">
    <property type="component" value="Chromosome 1"/>
</dbReference>
<dbReference type="NCBIfam" id="TIGR00095">
    <property type="entry name" value="16S rRNA (guanine(966)-N(2))-methyltransferase RsmD"/>
    <property type="match status" value="1"/>
</dbReference>
<organism evidence="4 5">
    <name type="scientific">Ralstonia insidiosa</name>
    <dbReference type="NCBI Taxonomy" id="190721"/>
    <lineage>
        <taxon>Bacteria</taxon>
        <taxon>Pseudomonadati</taxon>
        <taxon>Pseudomonadota</taxon>
        <taxon>Betaproteobacteria</taxon>
        <taxon>Burkholderiales</taxon>
        <taxon>Burkholderiaceae</taxon>
        <taxon>Ralstonia</taxon>
    </lineage>
</organism>
<dbReference type="AlphaFoldDB" id="A0A191ZSZ9"/>
<dbReference type="PANTHER" id="PTHR43542:SF1">
    <property type="entry name" value="METHYLTRANSFERASE"/>
    <property type="match status" value="1"/>
</dbReference>
<dbReference type="GO" id="GO:0003676">
    <property type="term" value="F:nucleic acid binding"/>
    <property type="evidence" value="ECO:0007669"/>
    <property type="project" value="InterPro"/>
</dbReference>
<keyword evidence="1 4" id="KW-0489">Methyltransferase</keyword>
<dbReference type="Gene3D" id="3.40.50.150">
    <property type="entry name" value="Vaccinia Virus protein VP39"/>
    <property type="match status" value="1"/>
</dbReference>
<evidence type="ECO:0000313" key="4">
    <source>
        <dbReference type="EMBL" id="ANJ71250.1"/>
    </source>
</evidence>
<dbReference type="GO" id="GO:0008168">
    <property type="term" value="F:methyltransferase activity"/>
    <property type="evidence" value="ECO:0007669"/>
    <property type="project" value="UniProtKB-KW"/>
</dbReference>
<evidence type="ECO:0000256" key="2">
    <source>
        <dbReference type="ARBA" id="ARBA00022679"/>
    </source>
</evidence>
<gene>
    <name evidence="4" type="ORF">A9Y76_01575</name>
</gene>
<name>A0A191ZSZ9_9RALS</name>
<dbReference type="PANTHER" id="PTHR43542">
    <property type="entry name" value="METHYLTRANSFERASE"/>
    <property type="match status" value="1"/>
</dbReference>
<dbReference type="GeneID" id="61524695"/>
<dbReference type="EMBL" id="CP016022">
    <property type="protein sequence ID" value="ANJ71250.1"/>
    <property type="molecule type" value="Genomic_DNA"/>
</dbReference>
<dbReference type="SUPFAM" id="SSF53335">
    <property type="entry name" value="S-adenosyl-L-methionine-dependent methyltransferases"/>
    <property type="match status" value="1"/>
</dbReference>